<feature type="domain" description="NADH:quinone oxidoreductase/Mrp antiporter transmembrane" evidence="6">
    <location>
        <begin position="301"/>
        <end position="590"/>
    </location>
</feature>
<evidence type="ECO:0000313" key="7">
    <source>
        <dbReference type="EMBL" id="AXJ93360.1"/>
    </source>
</evidence>
<feature type="transmembrane region" description="Helical" evidence="5">
    <location>
        <begin position="308"/>
        <end position="326"/>
    </location>
</feature>
<dbReference type="EMBL" id="MG272262">
    <property type="protein sequence ID" value="AXJ93360.1"/>
    <property type="molecule type" value="Genomic_DNA"/>
</dbReference>
<dbReference type="GO" id="GO:0003954">
    <property type="term" value="F:NADH dehydrogenase activity"/>
    <property type="evidence" value="ECO:0007669"/>
    <property type="project" value="TreeGrafter"/>
</dbReference>
<feature type="transmembrane region" description="Helical" evidence="5">
    <location>
        <begin position="482"/>
        <end position="500"/>
    </location>
</feature>
<feature type="transmembrane region" description="Helical" evidence="5">
    <location>
        <begin position="284"/>
        <end position="302"/>
    </location>
</feature>
<feature type="transmembrane region" description="Helical" evidence="5">
    <location>
        <begin position="642"/>
        <end position="664"/>
    </location>
</feature>
<dbReference type="PRINTS" id="PR01434">
    <property type="entry name" value="NADHDHGNASE5"/>
</dbReference>
<feature type="transmembrane region" description="Helical" evidence="5">
    <location>
        <begin position="424"/>
        <end position="444"/>
    </location>
</feature>
<feature type="transmembrane region" description="Helical" evidence="5">
    <location>
        <begin position="378"/>
        <end position="403"/>
    </location>
</feature>
<geneLocation type="mitochondrion" evidence="7"/>
<dbReference type="RefSeq" id="YP_009512668.1">
    <property type="nucleotide sequence ID" value="NC_039174.1"/>
</dbReference>
<dbReference type="GO" id="GO:0016020">
    <property type="term" value="C:membrane"/>
    <property type="evidence" value="ECO:0007669"/>
    <property type="project" value="UniProtKB-SubCell"/>
</dbReference>
<feature type="transmembrane region" description="Helical" evidence="5">
    <location>
        <begin position="727"/>
        <end position="748"/>
    </location>
</feature>
<dbReference type="AlphaFoldDB" id="A0A345WJW7"/>
<name>A0A345WJW7_UROMR</name>
<comment type="subcellular location">
    <subcellularLocation>
        <location evidence="1">Membrane</location>
        <topology evidence="1">Multi-pass membrane protein</topology>
    </subcellularLocation>
</comment>
<keyword evidence="2 5" id="KW-0812">Transmembrane</keyword>
<feature type="transmembrane region" description="Helical" evidence="5">
    <location>
        <begin position="199"/>
        <end position="218"/>
    </location>
</feature>
<dbReference type="GO" id="GO:0015990">
    <property type="term" value="P:electron transport coupled proton transport"/>
    <property type="evidence" value="ECO:0007669"/>
    <property type="project" value="TreeGrafter"/>
</dbReference>
<evidence type="ECO:0000259" key="6">
    <source>
        <dbReference type="Pfam" id="PF00361"/>
    </source>
</evidence>
<protein>
    <submittedName>
        <fullName evidence="7">NADH dehydrogenase subunit 5</fullName>
    </submittedName>
</protein>
<feature type="transmembrane region" description="Helical" evidence="5">
    <location>
        <begin position="450"/>
        <end position="470"/>
    </location>
</feature>
<keyword evidence="3 5" id="KW-1133">Transmembrane helix</keyword>
<dbReference type="GeneID" id="37625976"/>
<evidence type="ECO:0000256" key="2">
    <source>
        <dbReference type="ARBA" id="ARBA00022692"/>
    </source>
</evidence>
<feature type="transmembrane region" description="Helical" evidence="5">
    <location>
        <begin position="584"/>
        <end position="614"/>
    </location>
</feature>
<dbReference type="InterPro" id="IPR003945">
    <property type="entry name" value="NU5C-like"/>
</dbReference>
<evidence type="ECO:0000256" key="3">
    <source>
        <dbReference type="ARBA" id="ARBA00022989"/>
    </source>
</evidence>
<feature type="transmembrane region" description="Helical" evidence="5">
    <location>
        <begin position="251"/>
        <end position="272"/>
    </location>
</feature>
<reference evidence="7" key="2">
    <citation type="journal article" date="2018" name="Mitochondrial DNA Part B Resour">
        <title>Uronema marinum mitochondrion, complete genome.</title>
        <authorList>
            <person name="Li R."/>
            <person name="Gao Y."/>
            <person name="Hou Y."/>
            <person name="Ye S."/>
            <person name="Wang L."/>
            <person name="Sun J."/>
            <person name="Li Q."/>
        </authorList>
    </citation>
    <scope>NUCLEOTIDE SEQUENCE</scope>
</reference>
<dbReference type="GO" id="GO:0042773">
    <property type="term" value="P:ATP synthesis coupled electron transport"/>
    <property type="evidence" value="ECO:0007669"/>
    <property type="project" value="InterPro"/>
</dbReference>
<feature type="transmembrane region" description="Helical" evidence="5">
    <location>
        <begin position="506"/>
        <end position="525"/>
    </location>
</feature>
<keyword evidence="7" id="KW-0496">Mitochondrion</keyword>
<dbReference type="Pfam" id="PF00361">
    <property type="entry name" value="Proton_antipo_M"/>
    <property type="match status" value="1"/>
</dbReference>
<feature type="transmembrane region" description="Helical" evidence="5">
    <location>
        <begin position="12"/>
        <end position="32"/>
    </location>
</feature>
<feature type="transmembrane region" description="Helical" evidence="5">
    <location>
        <begin position="78"/>
        <end position="97"/>
    </location>
</feature>
<feature type="transmembrane region" description="Helical" evidence="5">
    <location>
        <begin position="695"/>
        <end position="715"/>
    </location>
</feature>
<dbReference type="PANTHER" id="PTHR42829:SF2">
    <property type="entry name" value="NADH-UBIQUINONE OXIDOREDUCTASE CHAIN 5"/>
    <property type="match status" value="1"/>
</dbReference>
<evidence type="ECO:0000256" key="5">
    <source>
        <dbReference type="SAM" id="Phobius"/>
    </source>
</evidence>
<feature type="transmembrane region" description="Helical" evidence="5">
    <location>
        <begin position="171"/>
        <end position="193"/>
    </location>
</feature>
<feature type="transmembrane region" description="Helical" evidence="5">
    <location>
        <begin position="347"/>
        <end position="372"/>
    </location>
</feature>
<feature type="transmembrane region" description="Helical" evidence="5">
    <location>
        <begin position="53"/>
        <end position="72"/>
    </location>
</feature>
<evidence type="ECO:0000256" key="1">
    <source>
        <dbReference type="ARBA" id="ARBA00004141"/>
    </source>
</evidence>
<organism evidence="7">
    <name type="scientific">Uronema marinum</name>
    <name type="common">Marine ciliate</name>
    <dbReference type="NCBI Taxonomy" id="35107"/>
    <lineage>
        <taxon>Eukaryota</taxon>
        <taxon>Sar</taxon>
        <taxon>Alveolata</taxon>
        <taxon>Ciliophora</taxon>
        <taxon>Intramacronucleata</taxon>
        <taxon>Oligohymenophorea</taxon>
        <taxon>Scuticociliatia</taxon>
        <taxon>Philasterida</taxon>
        <taxon>Uronematidae</taxon>
        <taxon>Uronema</taxon>
    </lineage>
</organism>
<dbReference type="GO" id="GO:0008137">
    <property type="term" value="F:NADH dehydrogenase (ubiquinone) activity"/>
    <property type="evidence" value="ECO:0007669"/>
    <property type="project" value="InterPro"/>
</dbReference>
<proteinExistence type="predicted"/>
<keyword evidence="4 5" id="KW-0472">Membrane</keyword>
<sequence length="750" mass="88572">MIMQNICLFFKLSILTIYSNFTYFCNYLYNILSRLSIKIFKINIVNYKNLTKFFYCYIIYIILLSYLIFFYNIIDFKIFYIFVYLQYILTSFLYLIYNFFLNFFMFNFSVKLNFESLFILYSYSNSIDLNNFYSIINFKIIDFYQFVILDFIINTKLFLYEISTNYLNYPFFILFAVLFLFTSFFSLLALSYLGFYGVFILNFCSLSMLWLSVLPYFLSIFSKNVFYYINLGKWMYLNTNFKINFDFLIDNISLSFSFLTLTIAIFVYLYTFSYFRYEPLVDRLVIFLNLFIISMVFLVSSGNLVMLFLGWEMIGLTSFFLINFWSTRVGTLKAAFKAFSFNKTSDLFLFFAILLIYNSLYTLDIATILIQISYYKNYVVNFFFFNISLIDLIALFFLGCAFIKSAQIGAHIWLPDSMEAPVPASSLIHSATLVSAGIFILLRFSVLFEISNISFTLISIIGSITAFYGGLTSMYQSDTKKILAYSTISHCGFLMVVYTTGVIEYVLLYLYVHGFFKAAVFMSVGNVNRYSRNNQDFKKMGGYYKYLPFDCLMCFIGLINLSGLPFTLGFYIKHLLFVGLNNNMFLYYFILVNCLFGAFTGLFYSYRLFFNVFFDFKKAKKKLYLQSLSSNLNSKFYSNTTILGNLSIIGLLIVSYIVSLYLLYSYSNKDLIFSNFSSYLIYSSYIDNFVSSKNFLYNVSYLNWIVLILLFTIFFTPWRKLSINYSYLNTFFTVIVFFYLFSLFYFFFNL</sequence>
<feature type="transmembrane region" description="Helical" evidence="5">
    <location>
        <begin position="143"/>
        <end position="159"/>
    </location>
</feature>
<evidence type="ECO:0000256" key="4">
    <source>
        <dbReference type="ARBA" id="ARBA00023136"/>
    </source>
</evidence>
<dbReference type="InterPro" id="IPR001750">
    <property type="entry name" value="ND/Mrp_TM"/>
</dbReference>
<dbReference type="PANTHER" id="PTHR42829">
    <property type="entry name" value="NADH-UBIQUINONE OXIDOREDUCTASE CHAIN 5"/>
    <property type="match status" value="1"/>
</dbReference>
<reference evidence="7" key="1">
    <citation type="submission" date="2017-10" db="EMBL/GenBank/DDBJ databases">
        <authorList>
            <person name="Banno H."/>
            <person name="Chua N.-H."/>
        </authorList>
    </citation>
    <scope>NUCLEOTIDE SEQUENCE</scope>
</reference>
<accession>A0A345WJW7</accession>
<gene>
    <name evidence="7" type="primary">nad5</name>
</gene>
<feature type="transmembrane region" description="Helical" evidence="5">
    <location>
        <begin position="546"/>
        <end position="572"/>
    </location>
</feature>